<comment type="caution">
    <text evidence="6">The sequence shown here is derived from an EMBL/GenBank/DDBJ whole genome shotgun (WGS) entry which is preliminary data.</text>
</comment>
<evidence type="ECO:0000313" key="6">
    <source>
        <dbReference type="EMBL" id="MCR0982272.1"/>
    </source>
</evidence>
<dbReference type="PANTHER" id="PTHR30504">
    <property type="entry name" value="GLUCANS BIOSYNTHESIS PROTEIN"/>
    <property type="match status" value="1"/>
</dbReference>
<dbReference type="Gene3D" id="2.70.98.10">
    <property type="match status" value="1"/>
</dbReference>
<dbReference type="PIRSF" id="PIRSF006281">
    <property type="entry name" value="MdoG"/>
    <property type="match status" value="1"/>
</dbReference>
<dbReference type="InterPro" id="IPR011013">
    <property type="entry name" value="Gal_mutarotase_sf_dom"/>
</dbReference>
<evidence type="ECO:0000259" key="5">
    <source>
        <dbReference type="Pfam" id="PF04349"/>
    </source>
</evidence>
<proteinExistence type="inferred from homology"/>
<comment type="subcellular location">
    <subcellularLocation>
        <location evidence="1">Periplasm</location>
    </subcellularLocation>
</comment>
<accession>A0ABT1X2G6</accession>
<dbReference type="InterPro" id="IPR013783">
    <property type="entry name" value="Ig-like_fold"/>
</dbReference>
<comment type="similarity">
    <text evidence="3">Belongs to the OpgD/OpgG family.</text>
</comment>
<keyword evidence="4" id="KW-0574">Periplasm</keyword>
<protein>
    <submittedName>
        <fullName evidence="6">Glucan biosynthesis protein G</fullName>
    </submittedName>
</protein>
<evidence type="ECO:0000313" key="7">
    <source>
        <dbReference type="Proteomes" id="UP001524642"/>
    </source>
</evidence>
<organism evidence="6 7">
    <name type="scientific">Roseomonas populi</name>
    <dbReference type="NCBI Taxonomy" id="3121582"/>
    <lineage>
        <taxon>Bacteria</taxon>
        <taxon>Pseudomonadati</taxon>
        <taxon>Pseudomonadota</taxon>
        <taxon>Alphaproteobacteria</taxon>
        <taxon>Acetobacterales</taxon>
        <taxon>Roseomonadaceae</taxon>
        <taxon>Roseomonas</taxon>
    </lineage>
</organism>
<evidence type="ECO:0000256" key="2">
    <source>
        <dbReference type="ARBA" id="ARBA00005001"/>
    </source>
</evidence>
<dbReference type="RefSeq" id="WP_257715945.1">
    <property type="nucleotide sequence ID" value="NZ_JANJOU010000007.1"/>
</dbReference>
<dbReference type="InterPro" id="IPR014718">
    <property type="entry name" value="GH-type_carb-bd"/>
</dbReference>
<dbReference type="PANTHER" id="PTHR30504:SF2">
    <property type="entry name" value="GLUCANS BIOSYNTHESIS PROTEIN G"/>
    <property type="match status" value="1"/>
</dbReference>
<sequence>MNRRALIAGFVMAGLMPRIPGTLYERAEAADDPVRPFDDTTVRTMARELATKPYAAPDERLPAPFADLSYDAYRTIRFNAGRAMWRADGLPFQMQPFHRGFLFKAKVGLFEVADGRATPIPYDPSAFTLSELGGPLPSPVPDLGFAGFRLTNPMNRADHYDEVAAFVGASYFRAIGKGHVYGLSARGLAIATAERSGEEFPLFRAFWLERPRAGVNSMVVHALLDSPSTTGAFRFTIRPGDDTVFDIESRLYPRVEMPTVGVAPLTSMFLHSALDHVGADDYRPAVHDSDGLMLSTGRGEAIWRPLANPRELQISVFTDVNPRAFGLMQRARNFRDYLDLEARYERRPGAWVEPIGDWGEGAVHLVEIPTREEIHDNIAAFWRPKAPLKPGQEYSYVYRLHWASGAAFGAANRPPPAQFTGGRQGAKPSVQGTRLFVLEAAGGRLAALQPGETPVLDVTSSAGRIENAVVQRNPETEGWRMSFELVPGGEKLIELRALLKNDAGPLTETWLFRWTP</sequence>
<dbReference type="InterPro" id="IPR014438">
    <property type="entry name" value="Glucan_biosyn_MdoG/MdoD"/>
</dbReference>
<name>A0ABT1X2G6_9PROT</name>
<keyword evidence="7" id="KW-1185">Reference proteome</keyword>
<dbReference type="SUPFAM" id="SSF74650">
    <property type="entry name" value="Galactose mutarotase-like"/>
    <property type="match status" value="1"/>
</dbReference>
<dbReference type="InterPro" id="IPR007444">
    <property type="entry name" value="Glucan_biosyn_MdoG_C"/>
</dbReference>
<evidence type="ECO:0000256" key="1">
    <source>
        <dbReference type="ARBA" id="ARBA00004418"/>
    </source>
</evidence>
<dbReference type="Proteomes" id="UP001524642">
    <property type="component" value="Unassembled WGS sequence"/>
</dbReference>
<reference evidence="6 7" key="1">
    <citation type="submission" date="2022-06" db="EMBL/GenBank/DDBJ databases">
        <title>Roseomonas CN29.</title>
        <authorList>
            <person name="Cheng Y."/>
            <person name="He X."/>
        </authorList>
    </citation>
    <scope>NUCLEOTIDE SEQUENCE [LARGE SCALE GENOMIC DNA]</scope>
    <source>
        <strain evidence="6 7">CN29</strain>
    </source>
</reference>
<comment type="pathway">
    <text evidence="2">Glycan metabolism; osmoregulated periplasmic glucan (OPG) biosynthesis.</text>
</comment>
<dbReference type="Gene3D" id="2.60.40.10">
    <property type="entry name" value="Immunoglobulins"/>
    <property type="match status" value="1"/>
</dbReference>
<dbReference type="Pfam" id="PF04349">
    <property type="entry name" value="MdoG"/>
    <property type="match status" value="1"/>
</dbReference>
<feature type="domain" description="Glucan biosynthesis periplasmic MdoG C-terminal" evidence="5">
    <location>
        <begin position="37"/>
        <end position="514"/>
    </location>
</feature>
<dbReference type="InterPro" id="IPR014756">
    <property type="entry name" value="Ig_E-set"/>
</dbReference>
<dbReference type="SUPFAM" id="SSF81296">
    <property type="entry name" value="E set domains"/>
    <property type="match status" value="1"/>
</dbReference>
<evidence type="ECO:0000256" key="3">
    <source>
        <dbReference type="ARBA" id="ARBA00009284"/>
    </source>
</evidence>
<dbReference type="EMBL" id="JANJOU010000007">
    <property type="protein sequence ID" value="MCR0982272.1"/>
    <property type="molecule type" value="Genomic_DNA"/>
</dbReference>
<gene>
    <name evidence="6" type="ORF">NRP21_09455</name>
</gene>
<evidence type="ECO:0000256" key="4">
    <source>
        <dbReference type="ARBA" id="ARBA00022764"/>
    </source>
</evidence>